<feature type="non-terminal residue" evidence="2">
    <location>
        <position position="328"/>
    </location>
</feature>
<gene>
    <name evidence="2" type="ORF">EJB05_21832</name>
</gene>
<evidence type="ECO:0000259" key="1">
    <source>
        <dbReference type="Pfam" id="PF23635"/>
    </source>
</evidence>
<dbReference type="EMBL" id="RWGY01000011">
    <property type="protein sequence ID" value="TVU30222.1"/>
    <property type="molecule type" value="Genomic_DNA"/>
</dbReference>
<dbReference type="InterPro" id="IPR056594">
    <property type="entry name" value="AT5G49610-like_b-prop"/>
</dbReference>
<dbReference type="Pfam" id="PF23635">
    <property type="entry name" value="Beta-prop_AT5G49610-like"/>
    <property type="match status" value="1"/>
</dbReference>
<accession>A0A5J9V1Y1</accession>
<sequence length="328" mass="36176">MAGRPAIRGPRHGARGGTEAELLPVVFLAVWSAPQRARKESGLLAAAARRAVRVLGLSRGTRGLSTGLWDCANDRLLVEVSDCPRNSYAVRSLLNHHVPDVPFPAPPAPSSSIFRGGGQGVSHEHMLLLEDDDDDITSCLSLILSIYESEVRADFAILQSGVWGARHSAVAPVKTKVFQSQNLRLNKLVAGRKVYMQTYRFILGLDLDTDSFFTVKLPDGVVNYTLSRAQQSGLYLIDAKELQLHWDLVDTISVREACGDINVSRWEPDDGYLPVLVFEAGENAEFVFLQLRACGIICCMQLGNRIAERLNCGTIRPRYSDFMHPISM</sequence>
<comment type="caution">
    <text evidence="2">The sequence shown here is derived from an EMBL/GenBank/DDBJ whole genome shotgun (WGS) entry which is preliminary data.</text>
</comment>
<proteinExistence type="predicted"/>
<dbReference type="Gramene" id="TVU30222">
    <property type="protein sequence ID" value="TVU30222"/>
    <property type="gene ID" value="EJB05_21832"/>
</dbReference>
<organism evidence="2 3">
    <name type="scientific">Eragrostis curvula</name>
    <name type="common">weeping love grass</name>
    <dbReference type="NCBI Taxonomy" id="38414"/>
    <lineage>
        <taxon>Eukaryota</taxon>
        <taxon>Viridiplantae</taxon>
        <taxon>Streptophyta</taxon>
        <taxon>Embryophyta</taxon>
        <taxon>Tracheophyta</taxon>
        <taxon>Spermatophyta</taxon>
        <taxon>Magnoliopsida</taxon>
        <taxon>Liliopsida</taxon>
        <taxon>Poales</taxon>
        <taxon>Poaceae</taxon>
        <taxon>PACMAD clade</taxon>
        <taxon>Chloridoideae</taxon>
        <taxon>Eragrostideae</taxon>
        <taxon>Eragrostidinae</taxon>
        <taxon>Eragrostis</taxon>
    </lineage>
</organism>
<evidence type="ECO:0000313" key="2">
    <source>
        <dbReference type="EMBL" id="TVU30222.1"/>
    </source>
</evidence>
<feature type="domain" description="F-box protein AT5G49610-like beta-propeller" evidence="1">
    <location>
        <begin position="68"/>
        <end position="325"/>
    </location>
</feature>
<feature type="non-terminal residue" evidence="2">
    <location>
        <position position="1"/>
    </location>
</feature>
<dbReference type="AlphaFoldDB" id="A0A5J9V1Y1"/>
<keyword evidence="3" id="KW-1185">Reference proteome</keyword>
<reference evidence="2 3" key="1">
    <citation type="journal article" date="2019" name="Sci. Rep.">
        <title>A high-quality genome of Eragrostis curvula grass provides insights into Poaceae evolution and supports new strategies to enhance forage quality.</title>
        <authorList>
            <person name="Carballo J."/>
            <person name="Santos B.A.C.M."/>
            <person name="Zappacosta D."/>
            <person name="Garbus I."/>
            <person name="Selva J.P."/>
            <person name="Gallo C.A."/>
            <person name="Diaz A."/>
            <person name="Albertini E."/>
            <person name="Caccamo M."/>
            <person name="Echenique V."/>
        </authorList>
    </citation>
    <scope>NUCLEOTIDE SEQUENCE [LARGE SCALE GENOMIC DNA]</scope>
    <source>
        <strain evidence="3">cv. Victoria</strain>
        <tissue evidence="2">Leaf</tissue>
    </source>
</reference>
<dbReference type="Proteomes" id="UP000324897">
    <property type="component" value="Chromosome 1"/>
</dbReference>
<dbReference type="PANTHER" id="PTHR33207">
    <property type="entry name" value="F-BOX DOMAIN CONTAINING PROTEIN-RELATED"/>
    <property type="match status" value="1"/>
</dbReference>
<evidence type="ECO:0000313" key="3">
    <source>
        <dbReference type="Proteomes" id="UP000324897"/>
    </source>
</evidence>
<name>A0A5J9V1Y1_9POAL</name>
<protein>
    <recommendedName>
        <fullName evidence="1">F-box protein AT5G49610-like beta-propeller domain-containing protein</fullName>
    </recommendedName>
</protein>